<reference evidence="2 3" key="1">
    <citation type="submission" date="2019-03" db="EMBL/GenBank/DDBJ databases">
        <authorList>
            <person name="Gaulin E."/>
            <person name="Dumas B."/>
        </authorList>
    </citation>
    <scope>NUCLEOTIDE SEQUENCE [LARGE SCALE GENOMIC DNA]</scope>
    <source>
        <strain evidence="2">CBS 568.67</strain>
    </source>
</reference>
<accession>A0A485L2C4</accession>
<evidence type="ECO:0000313" key="2">
    <source>
        <dbReference type="EMBL" id="VFT91892.1"/>
    </source>
</evidence>
<protein>
    <submittedName>
        <fullName evidence="2">Aste57867_15079 protein</fullName>
    </submittedName>
</protein>
<gene>
    <name evidence="2" type="primary">Aste57867_15079</name>
    <name evidence="1" type="ORF">As57867_015023</name>
    <name evidence="2" type="ORF">ASTE57867_15079</name>
</gene>
<dbReference type="Proteomes" id="UP000332933">
    <property type="component" value="Unassembled WGS sequence"/>
</dbReference>
<name>A0A485L2C4_9STRA</name>
<dbReference type="EMBL" id="CAADRA010005641">
    <property type="protein sequence ID" value="VFT91892.1"/>
    <property type="molecule type" value="Genomic_DNA"/>
</dbReference>
<keyword evidence="3" id="KW-1185">Reference proteome</keyword>
<sequence length="123" mass="13063">MSHEDYRVPSATTDTAAFFATLPTPPILPPVSDPFRSGRLPRATTLRGHVAPLPPIVSAQLLANVTDIDHDDDPIFAADTQPATNHTAPLAATLPSDPIALTSPVEIAPVASRCVPMHNRVCR</sequence>
<proteinExistence type="predicted"/>
<evidence type="ECO:0000313" key="3">
    <source>
        <dbReference type="Proteomes" id="UP000332933"/>
    </source>
</evidence>
<evidence type="ECO:0000313" key="1">
    <source>
        <dbReference type="EMBL" id="KAF0693998.1"/>
    </source>
</evidence>
<organism evidence="2 3">
    <name type="scientific">Aphanomyces stellatus</name>
    <dbReference type="NCBI Taxonomy" id="120398"/>
    <lineage>
        <taxon>Eukaryota</taxon>
        <taxon>Sar</taxon>
        <taxon>Stramenopiles</taxon>
        <taxon>Oomycota</taxon>
        <taxon>Saprolegniomycetes</taxon>
        <taxon>Saprolegniales</taxon>
        <taxon>Verrucalvaceae</taxon>
        <taxon>Aphanomyces</taxon>
    </lineage>
</organism>
<dbReference type="EMBL" id="VJMH01005620">
    <property type="protein sequence ID" value="KAF0693998.1"/>
    <property type="molecule type" value="Genomic_DNA"/>
</dbReference>
<reference evidence="1" key="2">
    <citation type="submission" date="2019-06" db="EMBL/GenBank/DDBJ databases">
        <title>Genomics analysis of Aphanomyces spp. identifies a new class of oomycete effector associated with host adaptation.</title>
        <authorList>
            <person name="Gaulin E."/>
        </authorList>
    </citation>
    <scope>NUCLEOTIDE SEQUENCE</scope>
    <source>
        <strain evidence="1">CBS 578.67</strain>
    </source>
</reference>
<dbReference type="AlphaFoldDB" id="A0A485L2C4"/>